<keyword evidence="2" id="KW-0238">DNA-binding</keyword>
<dbReference type="InterPro" id="IPR020449">
    <property type="entry name" value="Tscrpt_reg_AraC-type_HTH"/>
</dbReference>
<sequence>MPETAEHIPVLNSISDFFRVYGLGEPVNNEIMCMRLQDQPDKRLMNMPLCRTNFYRIIHLTSENLFHLYENKRTEIVANTLIFSYPGKLESWSRSGRLYGNVVYFSKDFLQLDPVRPGYESLYPYFTADAAFPLAISDQQASNLKLLSDELIEEIGSHYADKTEMLKNLLHVYLQKVKRIYEANTGKLTIKTKENRLLYNLFRKHLESYIVQLGAGKQTNMPSVSAIAEMMNMNPNYLNSSVKKVTGQTASVMIQEKLLLEAKAYLIHTPLQIAEIAYRLGFDNLSYFNRFFKKHTQTTPSEFRKSIVL</sequence>
<reference evidence="5" key="1">
    <citation type="submission" date="2022-11" db="EMBL/GenBank/DDBJ databases">
        <title>Dyadobacter pollutisoli sp. nov., isolated from plastic dumped soil.</title>
        <authorList>
            <person name="Kim J.M."/>
            <person name="Kim K.R."/>
            <person name="Lee J.K."/>
            <person name="Hao L."/>
            <person name="Jeon C.O."/>
        </authorList>
    </citation>
    <scope>NUCLEOTIDE SEQUENCE</scope>
    <source>
        <strain evidence="5">U1</strain>
    </source>
</reference>
<dbReference type="Proteomes" id="UP001164653">
    <property type="component" value="Chromosome"/>
</dbReference>
<dbReference type="AlphaFoldDB" id="A0A9E8NEC1"/>
<evidence type="ECO:0000313" key="6">
    <source>
        <dbReference type="Proteomes" id="UP001164653"/>
    </source>
</evidence>
<dbReference type="PANTHER" id="PTHR43280:SF32">
    <property type="entry name" value="TRANSCRIPTIONAL REGULATORY PROTEIN"/>
    <property type="match status" value="1"/>
</dbReference>
<evidence type="ECO:0000256" key="3">
    <source>
        <dbReference type="ARBA" id="ARBA00023163"/>
    </source>
</evidence>
<dbReference type="PANTHER" id="PTHR43280">
    <property type="entry name" value="ARAC-FAMILY TRANSCRIPTIONAL REGULATOR"/>
    <property type="match status" value="1"/>
</dbReference>
<dbReference type="Gene3D" id="1.10.10.60">
    <property type="entry name" value="Homeodomain-like"/>
    <property type="match status" value="1"/>
</dbReference>
<accession>A0A9E8NEC1</accession>
<proteinExistence type="predicted"/>
<dbReference type="InterPro" id="IPR018060">
    <property type="entry name" value="HTH_AraC"/>
</dbReference>
<dbReference type="SMART" id="SM00342">
    <property type="entry name" value="HTH_ARAC"/>
    <property type="match status" value="1"/>
</dbReference>
<name>A0A9E8NEC1_9BACT</name>
<keyword evidence="3" id="KW-0804">Transcription</keyword>
<dbReference type="GO" id="GO:0003700">
    <property type="term" value="F:DNA-binding transcription factor activity"/>
    <property type="evidence" value="ECO:0007669"/>
    <property type="project" value="InterPro"/>
</dbReference>
<gene>
    <name evidence="5" type="ORF">ON006_05550</name>
</gene>
<dbReference type="PROSITE" id="PS01124">
    <property type="entry name" value="HTH_ARAC_FAMILY_2"/>
    <property type="match status" value="1"/>
</dbReference>
<feature type="domain" description="HTH araC/xylS-type" evidence="4">
    <location>
        <begin position="204"/>
        <end position="306"/>
    </location>
</feature>
<keyword evidence="1" id="KW-0805">Transcription regulation</keyword>
<protein>
    <submittedName>
        <fullName evidence="5">Helix-turn-helix domain-containing protein</fullName>
    </submittedName>
</protein>
<organism evidence="5 6">
    <name type="scientific">Dyadobacter pollutisoli</name>
    <dbReference type="NCBI Taxonomy" id="2910158"/>
    <lineage>
        <taxon>Bacteria</taxon>
        <taxon>Pseudomonadati</taxon>
        <taxon>Bacteroidota</taxon>
        <taxon>Cytophagia</taxon>
        <taxon>Cytophagales</taxon>
        <taxon>Spirosomataceae</taxon>
        <taxon>Dyadobacter</taxon>
    </lineage>
</organism>
<dbReference type="GO" id="GO:0043565">
    <property type="term" value="F:sequence-specific DNA binding"/>
    <property type="evidence" value="ECO:0007669"/>
    <property type="project" value="InterPro"/>
</dbReference>
<dbReference type="InterPro" id="IPR009057">
    <property type="entry name" value="Homeodomain-like_sf"/>
</dbReference>
<dbReference type="PRINTS" id="PR00032">
    <property type="entry name" value="HTHARAC"/>
</dbReference>
<dbReference type="SUPFAM" id="SSF46689">
    <property type="entry name" value="Homeodomain-like"/>
    <property type="match status" value="1"/>
</dbReference>
<evidence type="ECO:0000259" key="4">
    <source>
        <dbReference type="PROSITE" id="PS01124"/>
    </source>
</evidence>
<evidence type="ECO:0000256" key="2">
    <source>
        <dbReference type="ARBA" id="ARBA00023125"/>
    </source>
</evidence>
<dbReference type="EMBL" id="CP112998">
    <property type="protein sequence ID" value="WAC13417.1"/>
    <property type="molecule type" value="Genomic_DNA"/>
</dbReference>
<keyword evidence="6" id="KW-1185">Reference proteome</keyword>
<evidence type="ECO:0000313" key="5">
    <source>
        <dbReference type="EMBL" id="WAC13417.1"/>
    </source>
</evidence>
<dbReference type="KEGG" id="dpf:ON006_05550"/>
<dbReference type="RefSeq" id="WP_244819472.1">
    <property type="nucleotide sequence ID" value="NZ_CP112998.1"/>
</dbReference>
<dbReference type="Pfam" id="PF12833">
    <property type="entry name" value="HTH_18"/>
    <property type="match status" value="1"/>
</dbReference>
<evidence type="ECO:0000256" key="1">
    <source>
        <dbReference type="ARBA" id="ARBA00023015"/>
    </source>
</evidence>